<dbReference type="PATRIC" id="fig|457404.5.peg.3260"/>
<gene>
    <name evidence="7" type="ORF">HMPREF0402_02898</name>
</gene>
<feature type="transmembrane region" description="Helical" evidence="5">
    <location>
        <begin position="204"/>
        <end position="225"/>
    </location>
</feature>
<dbReference type="Pfam" id="PF01988">
    <property type="entry name" value="VIT1"/>
    <property type="match status" value="1"/>
</dbReference>
<reference evidence="7 8" key="1">
    <citation type="submission" date="2012-07" db="EMBL/GenBank/DDBJ databases">
        <title>The Genome Sequence of Fusobacterium ulcerans 12_1B.</title>
        <authorList>
            <consortium name="The Broad Institute Genome Sequencing Platform"/>
            <person name="Earl A."/>
            <person name="Ward D."/>
            <person name="Feldgarden M."/>
            <person name="Gevers D."/>
            <person name="Strauss J."/>
            <person name="Ambrose C.E."/>
            <person name="Allen-Vercoe E."/>
            <person name="Walker B."/>
            <person name="Young S.K."/>
            <person name="Zeng Q."/>
            <person name="Gargeya S."/>
            <person name="Fitzgerald M."/>
            <person name="Haas B."/>
            <person name="Abouelleil A."/>
            <person name="Alvarado L."/>
            <person name="Arachchi H.M."/>
            <person name="Berlin A.M."/>
            <person name="Chapman S.B."/>
            <person name="Goldberg J."/>
            <person name="Griggs A."/>
            <person name="Gujja S."/>
            <person name="Hansen M."/>
            <person name="Howarth C."/>
            <person name="Imamovic A."/>
            <person name="Larimer J."/>
            <person name="McCowen C."/>
            <person name="Montmayeur A."/>
            <person name="Murphy C."/>
            <person name="Neiman D."/>
            <person name="Pearson M."/>
            <person name="Priest M."/>
            <person name="Roberts A."/>
            <person name="Saif S."/>
            <person name="Shea T."/>
            <person name="Sisk P."/>
            <person name="Sykes S."/>
            <person name="Wortman J."/>
            <person name="Nusbaum C."/>
            <person name="Birren B."/>
        </authorList>
    </citation>
    <scope>NUCLEOTIDE SEQUENCE [LARGE SCALE GENOMIC DNA]</scope>
    <source>
        <strain evidence="7 8">12_1B</strain>
    </source>
</reference>
<feature type="transmembrane region" description="Helical" evidence="5">
    <location>
        <begin position="265"/>
        <end position="286"/>
    </location>
</feature>
<dbReference type="BioCyc" id="FSP457404-HMP:GTSQ-2929-MONOMER"/>
<dbReference type="RefSeq" id="WP_008698704.1">
    <property type="nucleotide sequence ID" value="NZ_KE161011.1"/>
</dbReference>
<dbReference type="CDD" id="cd02431">
    <property type="entry name" value="Ferritin_CCC1_C"/>
    <property type="match status" value="1"/>
</dbReference>
<comment type="caution">
    <text evidence="7">The sequence shown here is derived from an EMBL/GenBank/DDBJ whole genome shotgun (WGS) entry which is preliminary data.</text>
</comment>
<feature type="transmembrane region" description="Helical" evidence="5">
    <location>
        <begin position="231"/>
        <end position="253"/>
    </location>
</feature>
<keyword evidence="4 5" id="KW-0472">Membrane</keyword>
<keyword evidence="3 5" id="KW-1133">Transmembrane helix</keyword>
<comment type="subcellular location">
    <subcellularLocation>
        <location evidence="1">Endomembrane system</location>
        <topology evidence="1">Multi-pass membrane protein</topology>
    </subcellularLocation>
</comment>
<feature type="domain" description="Rubrerythrin diiron-binding" evidence="6">
    <location>
        <begin position="12"/>
        <end position="123"/>
    </location>
</feature>
<dbReference type="HOGENOM" id="CLU_065373_1_0_0"/>
<evidence type="ECO:0000256" key="1">
    <source>
        <dbReference type="ARBA" id="ARBA00004127"/>
    </source>
</evidence>
<evidence type="ECO:0000256" key="4">
    <source>
        <dbReference type="ARBA" id="ARBA00023136"/>
    </source>
</evidence>
<keyword evidence="8" id="KW-1185">Reference proteome</keyword>
<dbReference type="CDD" id="cd01044">
    <property type="entry name" value="Ferritin_CCC1_N"/>
    <property type="match status" value="1"/>
</dbReference>
<dbReference type="EMBL" id="AGWJ02000031">
    <property type="protein sequence ID" value="EHO79039.1"/>
    <property type="molecule type" value="Genomic_DNA"/>
</dbReference>
<feature type="transmembrane region" description="Helical" evidence="5">
    <location>
        <begin position="169"/>
        <end position="192"/>
    </location>
</feature>
<proteinExistence type="predicted"/>
<dbReference type="AlphaFoldDB" id="H1PWV5"/>
<organism evidence="7 8">
    <name type="scientific">Fusobacterium ulcerans 12-1B</name>
    <dbReference type="NCBI Taxonomy" id="457404"/>
    <lineage>
        <taxon>Bacteria</taxon>
        <taxon>Fusobacteriati</taxon>
        <taxon>Fusobacteriota</taxon>
        <taxon>Fusobacteriia</taxon>
        <taxon>Fusobacteriales</taxon>
        <taxon>Fusobacteriaceae</taxon>
        <taxon>Fusobacterium</taxon>
    </lineage>
</organism>
<sequence length="294" mass="33115">MKERELSQKALDILLKSQRDEETDCLIYDFMSKKEKDPKNKKILAKMAADERDHAKMWKSLTKKEVNPNLKLVYWYKFLTIIMGFTFVLKLIQSGETTASSKYADIIDEVPEAKKASEDELRHEYELIEMLDEERLQYVGAMVLGLNDALVELTGTIAGLSFALMNTRIVALTGIITGISATLSMAASNYLAERAENNPNAMKSSVYTGVAYLITVALLVLPYLIFPEDMWLGALVTMLITVIFIILFFNYYISVAKDLPFMKRFLEMAGISLSVAAISFVIGILVKKFLGIDL</sequence>
<dbReference type="GO" id="GO:0012505">
    <property type="term" value="C:endomembrane system"/>
    <property type="evidence" value="ECO:0007669"/>
    <property type="project" value="UniProtKB-SubCell"/>
</dbReference>
<dbReference type="GO" id="GO:0046872">
    <property type="term" value="F:metal ion binding"/>
    <property type="evidence" value="ECO:0007669"/>
    <property type="project" value="InterPro"/>
</dbReference>
<evidence type="ECO:0000256" key="2">
    <source>
        <dbReference type="ARBA" id="ARBA00022692"/>
    </source>
</evidence>
<dbReference type="Proteomes" id="UP000003233">
    <property type="component" value="Unassembled WGS sequence"/>
</dbReference>
<evidence type="ECO:0000259" key="6">
    <source>
        <dbReference type="Pfam" id="PF02915"/>
    </source>
</evidence>
<keyword evidence="2 5" id="KW-0812">Transmembrane</keyword>
<dbReference type="InterPro" id="IPR003251">
    <property type="entry name" value="Rr_diiron-bd_dom"/>
</dbReference>
<feature type="transmembrane region" description="Helical" evidence="5">
    <location>
        <begin position="73"/>
        <end position="92"/>
    </location>
</feature>
<evidence type="ECO:0000313" key="7">
    <source>
        <dbReference type="EMBL" id="EHO79039.1"/>
    </source>
</evidence>
<dbReference type="GO" id="GO:0016491">
    <property type="term" value="F:oxidoreductase activity"/>
    <property type="evidence" value="ECO:0007669"/>
    <property type="project" value="InterPro"/>
</dbReference>
<dbReference type="SUPFAM" id="SSF47240">
    <property type="entry name" value="Ferritin-like"/>
    <property type="match status" value="1"/>
</dbReference>
<dbReference type="GO" id="GO:0005384">
    <property type="term" value="F:manganese ion transmembrane transporter activity"/>
    <property type="evidence" value="ECO:0007669"/>
    <property type="project" value="InterPro"/>
</dbReference>
<evidence type="ECO:0000313" key="8">
    <source>
        <dbReference type="Proteomes" id="UP000003233"/>
    </source>
</evidence>
<dbReference type="InterPro" id="IPR008217">
    <property type="entry name" value="Ccc1_fam"/>
</dbReference>
<dbReference type="GO" id="GO:0030026">
    <property type="term" value="P:intracellular manganese ion homeostasis"/>
    <property type="evidence" value="ECO:0007669"/>
    <property type="project" value="InterPro"/>
</dbReference>
<dbReference type="InterPro" id="IPR039376">
    <property type="entry name" value="Ferritin_CCC1_N"/>
</dbReference>
<evidence type="ECO:0000256" key="5">
    <source>
        <dbReference type="SAM" id="Phobius"/>
    </source>
</evidence>
<dbReference type="InterPro" id="IPR009078">
    <property type="entry name" value="Ferritin-like_SF"/>
</dbReference>
<evidence type="ECO:0000256" key="3">
    <source>
        <dbReference type="ARBA" id="ARBA00022989"/>
    </source>
</evidence>
<name>H1PWV5_9FUSO</name>
<protein>
    <recommendedName>
        <fullName evidence="6">Rubrerythrin diiron-binding domain-containing protein</fullName>
    </recommendedName>
</protein>
<accession>H1PWV5</accession>
<dbReference type="Pfam" id="PF02915">
    <property type="entry name" value="Rubrerythrin"/>
    <property type="match status" value="1"/>
</dbReference>